<dbReference type="SUPFAM" id="SSF53795">
    <property type="entry name" value="PEP carboxykinase-like"/>
    <property type="match status" value="1"/>
</dbReference>
<name>A0A7W8B4Q6_STRST</name>
<dbReference type="Proteomes" id="UP000549009">
    <property type="component" value="Unassembled WGS sequence"/>
</dbReference>
<dbReference type="Gene3D" id="3.40.50.300">
    <property type="entry name" value="P-loop containing nucleotide triphosphate hydrolases"/>
    <property type="match status" value="1"/>
</dbReference>
<dbReference type="Pfam" id="PF13671">
    <property type="entry name" value="AAA_33"/>
    <property type="match status" value="1"/>
</dbReference>
<evidence type="ECO:0000313" key="1">
    <source>
        <dbReference type="EMBL" id="MBB5109175.1"/>
    </source>
</evidence>
<protein>
    <submittedName>
        <fullName evidence="1">Putative kinase</fullName>
    </submittedName>
</protein>
<comment type="caution">
    <text evidence="1">The sequence shown here is derived from an EMBL/GenBank/DDBJ whole genome shotgun (WGS) entry which is preliminary data.</text>
</comment>
<keyword evidence="1" id="KW-0808">Transferase</keyword>
<proteinExistence type="predicted"/>
<evidence type="ECO:0000313" key="2">
    <source>
        <dbReference type="Proteomes" id="UP000549009"/>
    </source>
</evidence>
<sequence>MVLIGPSGAGKSTLARTWPASQVLSLDALREVVSDDFPVKSAC</sequence>
<dbReference type="InterPro" id="IPR027417">
    <property type="entry name" value="P-loop_NTPase"/>
</dbReference>
<dbReference type="EMBL" id="JACHJD010000024">
    <property type="protein sequence ID" value="MBB5109175.1"/>
    <property type="molecule type" value="Genomic_DNA"/>
</dbReference>
<reference evidence="1 2" key="1">
    <citation type="submission" date="2020-08" db="EMBL/GenBank/DDBJ databases">
        <title>Genomic Encyclopedia of Type Strains, Phase III (KMG-III): the genomes of soil and plant-associated and newly described type strains.</title>
        <authorList>
            <person name="Whitman W."/>
        </authorList>
    </citation>
    <scope>NUCLEOTIDE SEQUENCE [LARGE SCALE GENOMIC DNA]</scope>
    <source>
        <strain evidence="1 2">CECT 3146</strain>
    </source>
</reference>
<dbReference type="AlphaFoldDB" id="A0A7W8B4Q6"/>
<keyword evidence="2" id="KW-1185">Reference proteome</keyword>
<organism evidence="1 2">
    <name type="scientific">Streptomyces spectabilis</name>
    <dbReference type="NCBI Taxonomy" id="68270"/>
    <lineage>
        <taxon>Bacteria</taxon>
        <taxon>Bacillati</taxon>
        <taxon>Actinomycetota</taxon>
        <taxon>Actinomycetes</taxon>
        <taxon>Kitasatosporales</taxon>
        <taxon>Streptomycetaceae</taxon>
        <taxon>Streptomyces</taxon>
    </lineage>
</organism>
<gene>
    <name evidence="1" type="ORF">FHS40_008303</name>
</gene>
<dbReference type="GO" id="GO:0016301">
    <property type="term" value="F:kinase activity"/>
    <property type="evidence" value="ECO:0007669"/>
    <property type="project" value="UniProtKB-KW"/>
</dbReference>
<accession>A0A7W8B4Q6</accession>
<keyword evidence="1" id="KW-0418">Kinase</keyword>